<evidence type="ECO:0000259" key="2">
    <source>
        <dbReference type="Pfam" id="PF26640"/>
    </source>
</evidence>
<comment type="caution">
    <text evidence="3">The sequence shown here is derived from an EMBL/GenBank/DDBJ whole genome shotgun (WGS) entry which is preliminary data.</text>
</comment>
<dbReference type="Pfam" id="PF06985">
    <property type="entry name" value="HET"/>
    <property type="match status" value="1"/>
</dbReference>
<dbReference type="InterPro" id="IPR010730">
    <property type="entry name" value="HET"/>
</dbReference>
<evidence type="ECO:0000313" key="3">
    <source>
        <dbReference type="EMBL" id="KAK5102244.1"/>
    </source>
</evidence>
<dbReference type="Proteomes" id="UP001345013">
    <property type="component" value="Unassembled WGS sequence"/>
</dbReference>
<accession>A0ABR0KNW9</accession>
<evidence type="ECO:0008006" key="5">
    <source>
        <dbReference type="Google" id="ProtNLM"/>
    </source>
</evidence>
<dbReference type="PANTHER" id="PTHR10622:SF10">
    <property type="entry name" value="HET DOMAIN-CONTAINING PROTEIN"/>
    <property type="match status" value="1"/>
</dbReference>
<gene>
    <name evidence="3" type="ORF">LTR24_000477</name>
</gene>
<feature type="domain" description="Heterokaryon incompatibility" evidence="1">
    <location>
        <begin position="22"/>
        <end position="117"/>
    </location>
</feature>
<dbReference type="PANTHER" id="PTHR10622">
    <property type="entry name" value="HET DOMAIN-CONTAINING PROTEIN"/>
    <property type="match status" value="1"/>
</dbReference>
<dbReference type="EMBL" id="JAVRRG010000003">
    <property type="protein sequence ID" value="KAK5102244.1"/>
    <property type="molecule type" value="Genomic_DNA"/>
</dbReference>
<dbReference type="Pfam" id="PF26640">
    <property type="entry name" value="DUF8212"/>
    <property type="match status" value="1"/>
</dbReference>
<evidence type="ECO:0000259" key="1">
    <source>
        <dbReference type="Pfam" id="PF06985"/>
    </source>
</evidence>
<sequence>MRLLNTSTLEFSEFFDENIPEYAILSHRWESGGDGRSEEVSYEDFVARRRPSCRGTQKIENFCHQATSAGYNWSWVDTCCIDKRSSAELSEAINSMFKWYQQSAICYVYLSDVIGTADIEQRVHQRLDTARASCSGHEEFLNRNWSPLGTRESLGQQILRVTGIDRVFLASSDSGYKQRERVYGVRTAPVALRMSWASKRRTSRAEDMAYCLLGLFGINMSLLYGEGGSAAFRRLQLEIITRSDDESIFAWTEESPLPMEILTTKF</sequence>
<keyword evidence="4" id="KW-1185">Reference proteome</keyword>
<name>A0ABR0KNW9_9EURO</name>
<protein>
    <recommendedName>
        <fullName evidence="5">Heterokaryon incompatibility domain-containing protein</fullName>
    </recommendedName>
</protein>
<organism evidence="3 4">
    <name type="scientific">Lithohypha guttulata</name>
    <dbReference type="NCBI Taxonomy" id="1690604"/>
    <lineage>
        <taxon>Eukaryota</taxon>
        <taxon>Fungi</taxon>
        <taxon>Dikarya</taxon>
        <taxon>Ascomycota</taxon>
        <taxon>Pezizomycotina</taxon>
        <taxon>Eurotiomycetes</taxon>
        <taxon>Chaetothyriomycetidae</taxon>
        <taxon>Chaetothyriales</taxon>
        <taxon>Trichomeriaceae</taxon>
        <taxon>Lithohypha</taxon>
    </lineage>
</organism>
<evidence type="ECO:0000313" key="4">
    <source>
        <dbReference type="Proteomes" id="UP001345013"/>
    </source>
</evidence>
<dbReference type="InterPro" id="IPR058525">
    <property type="entry name" value="DUF8212"/>
</dbReference>
<proteinExistence type="predicted"/>
<reference evidence="3 4" key="1">
    <citation type="submission" date="2023-08" db="EMBL/GenBank/DDBJ databases">
        <title>Black Yeasts Isolated from many extreme environments.</title>
        <authorList>
            <person name="Coleine C."/>
            <person name="Stajich J.E."/>
            <person name="Selbmann L."/>
        </authorList>
    </citation>
    <scope>NUCLEOTIDE SEQUENCE [LARGE SCALE GENOMIC DNA]</scope>
    <source>
        <strain evidence="3 4">CCFEE 5885</strain>
    </source>
</reference>
<feature type="domain" description="DUF8212" evidence="2">
    <location>
        <begin position="231"/>
        <end position="253"/>
    </location>
</feature>